<gene>
    <name evidence="1" type="ORF">CMUS01_09837</name>
</gene>
<accession>A0A8H6K5B8</accession>
<keyword evidence="2" id="KW-1185">Reference proteome</keyword>
<name>A0A8H6K5B8_9PEZI</name>
<reference evidence="1" key="1">
    <citation type="journal article" date="2020" name="Phytopathology">
        <title>Genome Sequence Resources of Colletotrichum truncatum, C. plurivorum, C. musicola, and C. sojae: Four Species Pathogenic to Soybean (Glycine max).</title>
        <authorList>
            <person name="Rogerio F."/>
            <person name="Boufleur T.R."/>
            <person name="Ciampi-Guillardi M."/>
            <person name="Sukno S.A."/>
            <person name="Thon M.R."/>
            <person name="Massola Junior N.S."/>
            <person name="Baroncelli R."/>
        </authorList>
    </citation>
    <scope>NUCLEOTIDE SEQUENCE</scope>
    <source>
        <strain evidence="1">LFN0074</strain>
    </source>
</reference>
<comment type="caution">
    <text evidence="1">The sequence shown here is derived from an EMBL/GenBank/DDBJ whole genome shotgun (WGS) entry which is preliminary data.</text>
</comment>
<proteinExistence type="predicted"/>
<dbReference type="AlphaFoldDB" id="A0A8H6K5B8"/>
<sequence>MSLPPRRLVLGVAAGRPGSNQEGDWSLLV</sequence>
<dbReference type="EMBL" id="WIGM01000431">
    <property type="protein sequence ID" value="KAF6825399.1"/>
    <property type="molecule type" value="Genomic_DNA"/>
</dbReference>
<evidence type="ECO:0000313" key="1">
    <source>
        <dbReference type="EMBL" id="KAF6825399.1"/>
    </source>
</evidence>
<organism evidence="1 2">
    <name type="scientific">Colletotrichum musicola</name>
    <dbReference type="NCBI Taxonomy" id="2175873"/>
    <lineage>
        <taxon>Eukaryota</taxon>
        <taxon>Fungi</taxon>
        <taxon>Dikarya</taxon>
        <taxon>Ascomycota</taxon>
        <taxon>Pezizomycotina</taxon>
        <taxon>Sordariomycetes</taxon>
        <taxon>Hypocreomycetidae</taxon>
        <taxon>Glomerellales</taxon>
        <taxon>Glomerellaceae</taxon>
        <taxon>Colletotrichum</taxon>
        <taxon>Colletotrichum orchidearum species complex</taxon>
    </lineage>
</organism>
<dbReference type="Proteomes" id="UP000639643">
    <property type="component" value="Unassembled WGS sequence"/>
</dbReference>
<protein>
    <submittedName>
        <fullName evidence="1">Uncharacterized protein</fullName>
    </submittedName>
</protein>
<evidence type="ECO:0000313" key="2">
    <source>
        <dbReference type="Proteomes" id="UP000639643"/>
    </source>
</evidence>